<evidence type="ECO:0000313" key="3">
    <source>
        <dbReference type="Proteomes" id="UP001153076"/>
    </source>
</evidence>
<accession>A0A9Q1K851</accession>
<keyword evidence="3" id="KW-1185">Reference proteome</keyword>
<gene>
    <name evidence="2" type="ORF">Cgig2_016395</name>
</gene>
<reference evidence="2" key="1">
    <citation type="submission" date="2022-04" db="EMBL/GenBank/DDBJ databases">
        <title>Carnegiea gigantea Genome sequencing and assembly v2.</title>
        <authorList>
            <person name="Copetti D."/>
            <person name="Sanderson M.J."/>
            <person name="Burquez A."/>
            <person name="Wojciechowski M.F."/>
        </authorList>
    </citation>
    <scope>NUCLEOTIDE SEQUENCE</scope>
    <source>
        <strain evidence="2">SGP5-SGP5p</strain>
        <tissue evidence="2">Aerial part</tissue>
    </source>
</reference>
<feature type="transmembrane region" description="Helical" evidence="1">
    <location>
        <begin position="158"/>
        <end position="177"/>
    </location>
</feature>
<dbReference type="EMBL" id="JAKOGI010000246">
    <property type="protein sequence ID" value="KAJ8438649.1"/>
    <property type="molecule type" value="Genomic_DNA"/>
</dbReference>
<evidence type="ECO:0000313" key="2">
    <source>
        <dbReference type="EMBL" id="KAJ8438649.1"/>
    </source>
</evidence>
<keyword evidence="1" id="KW-1133">Transmembrane helix</keyword>
<keyword evidence="1" id="KW-0812">Transmembrane</keyword>
<organism evidence="2 3">
    <name type="scientific">Carnegiea gigantea</name>
    <dbReference type="NCBI Taxonomy" id="171969"/>
    <lineage>
        <taxon>Eukaryota</taxon>
        <taxon>Viridiplantae</taxon>
        <taxon>Streptophyta</taxon>
        <taxon>Embryophyta</taxon>
        <taxon>Tracheophyta</taxon>
        <taxon>Spermatophyta</taxon>
        <taxon>Magnoliopsida</taxon>
        <taxon>eudicotyledons</taxon>
        <taxon>Gunneridae</taxon>
        <taxon>Pentapetalae</taxon>
        <taxon>Caryophyllales</taxon>
        <taxon>Cactineae</taxon>
        <taxon>Cactaceae</taxon>
        <taxon>Cactoideae</taxon>
        <taxon>Echinocereeae</taxon>
        <taxon>Carnegiea</taxon>
    </lineage>
</organism>
<dbReference type="Proteomes" id="UP001153076">
    <property type="component" value="Unassembled WGS sequence"/>
</dbReference>
<protein>
    <submittedName>
        <fullName evidence="2">Uncharacterized protein</fullName>
    </submittedName>
</protein>
<feature type="transmembrane region" description="Helical" evidence="1">
    <location>
        <begin position="119"/>
        <end position="146"/>
    </location>
</feature>
<keyword evidence="1" id="KW-0472">Membrane</keyword>
<proteinExistence type="predicted"/>
<dbReference type="AlphaFoldDB" id="A0A9Q1K851"/>
<comment type="caution">
    <text evidence="2">The sequence shown here is derived from an EMBL/GenBank/DDBJ whole genome shotgun (WGS) entry which is preliminary data.</text>
</comment>
<feature type="transmembrane region" description="Helical" evidence="1">
    <location>
        <begin position="74"/>
        <end position="99"/>
    </location>
</feature>
<name>A0A9Q1K851_9CARY</name>
<evidence type="ECO:0000256" key="1">
    <source>
        <dbReference type="SAM" id="Phobius"/>
    </source>
</evidence>
<sequence>MSPQPTTSSWGGRPYTRLKLSSSRICCSSNMKGMMTVLENSKEISGRTEGATWGGIFSLTQTFILGGHQLELNLVGVLASLLSMTTVLDVLNVCLKVCFLFEIVKGQRLQEFPEELRAFFLAMLIPQVLSLRGTFLACDLLGLHFYVSVFQLTVQLPLLSLSSILFFLQFFPTMLILGH</sequence>